<protein>
    <submittedName>
        <fullName evidence="1">Uncharacterized protein</fullName>
    </submittedName>
</protein>
<dbReference type="AlphaFoldDB" id="A0A7J5YDE7"/>
<gene>
    <name evidence="1" type="ORF">F7725_003625</name>
</gene>
<evidence type="ECO:0000313" key="1">
    <source>
        <dbReference type="EMBL" id="KAF3846547.1"/>
    </source>
</evidence>
<keyword evidence="2" id="KW-1185">Reference proteome</keyword>
<name>A0A7J5YDE7_DISMA</name>
<dbReference type="Proteomes" id="UP000518266">
    <property type="component" value="Unassembled WGS sequence"/>
</dbReference>
<comment type="caution">
    <text evidence="1">The sequence shown here is derived from an EMBL/GenBank/DDBJ whole genome shotgun (WGS) entry which is preliminary data.</text>
</comment>
<evidence type="ECO:0000313" key="2">
    <source>
        <dbReference type="Proteomes" id="UP000518266"/>
    </source>
</evidence>
<dbReference type="EMBL" id="JAAKFY010000014">
    <property type="protein sequence ID" value="KAF3846547.1"/>
    <property type="molecule type" value="Genomic_DNA"/>
</dbReference>
<accession>A0A7J5YDE7</accession>
<proteinExistence type="predicted"/>
<organism evidence="1 2">
    <name type="scientific">Dissostichus mawsoni</name>
    <name type="common">Antarctic cod</name>
    <dbReference type="NCBI Taxonomy" id="36200"/>
    <lineage>
        <taxon>Eukaryota</taxon>
        <taxon>Metazoa</taxon>
        <taxon>Chordata</taxon>
        <taxon>Craniata</taxon>
        <taxon>Vertebrata</taxon>
        <taxon>Euteleostomi</taxon>
        <taxon>Actinopterygii</taxon>
        <taxon>Neopterygii</taxon>
        <taxon>Teleostei</taxon>
        <taxon>Neoteleostei</taxon>
        <taxon>Acanthomorphata</taxon>
        <taxon>Eupercaria</taxon>
        <taxon>Perciformes</taxon>
        <taxon>Notothenioidei</taxon>
        <taxon>Nototheniidae</taxon>
        <taxon>Dissostichus</taxon>
    </lineage>
</organism>
<reference evidence="1 2" key="1">
    <citation type="submission" date="2020-03" db="EMBL/GenBank/DDBJ databases">
        <title>Dissostichus mawsoni Genome sequencing and assembly.</title>
        <authorList>
            <person name="Park H."/>
        </authorList>
    </citation>
    <scope>NUCLEOTIDE SEQUENCE [LARGE SCALE GENOMIC DNA]</scope>
    <source>
        <strain evidence="1">DM0001</strain>
        <tissue evidence="1">Muscle</tissue>
    </source>
</reference>
<sequence length="118" mass="13174">MFPSTGRGGQRTEDTQFNMMDYRTGLLLLTVCWAERRTEDRGHTRGGQRTEDTQFNMMDYRTGLLLLTSAGQPVSVPLYAKLDIMLSAAAEEEKLHQVTFNTNHVLCSSAAAAGCWIL</sequence>